<reference evidence="2" key="1">
    <citation type="journal article" date="2019" name="Int. J. Syst. Evol. Microbiol.">
        <title>The Global Catalogue of Microorganisms (GCM) 10K type strain sequencing project: providing services to taxonomists for standard genome sequencing and annotation.</title>
        <authorList>
            <consortium name="The Broad Institute Genomics Platform"/>
            <consortium name="The Broad Institute Genome Sequencing Center for Infectious Disease"/>
            <person name="Wu L."/>
            <person name="Ma J."/>
        </authorList>
    </citation>
    <scope>NUCLEOTIDE SEQUENCE [LARGE SCALE GENOMIC DNA]</scope>
    <source>
        <strain evidence="2">CCUG 57401</strain>
    </source>
</reference>
<dbReference type="EMBL" id="JBHSMF010000010">
    <property type="protein sequence ID" value="MFC5500148.1"/>
    <property type="molecule type" value="Genomic_DNA"/>
</dbReference>
<sequence>MEAAKRILLFGASGMVGGGVLRECPLAPDVRQVVSIGRSSLPIHNPRLIQVVSPNFATNPSEISDDDLRDVDACFFCLGISAAGLSEEQYSAVTFGLTLAVAERLAKHSPQATFVYVSGAGADSFDNCASSSP</sequence>
<organism evidence="1 2">
    <name type="scientific">Caenimonas terrae</name>
    <dbReference type="NCBI Taxonomy" id="696074"/>
    <lineage>
        <taxon>Bacteria</taxon>
        <taxon>Pseudomonadati</taxon>
        <taxon>Pseudomonadota</taxon>
        <taxon>Betaproteobacteria</taxon>
        <taxon>Burkholderiales</taxon>
        <taxon>Comamonadaceae</taxon>
        <taxon>Caenimonas</taxon>
    </lineage>
</organism>
<proteinExistence type="predicted"/>
<dbReference type="Proteomes" id="UP001596037">
    <property type="component" value="Unassembled WGS sequence"/>
</dbReference>
<dbReference type="PANTHER" id="PTHR14097">
    <property type="entry name" value="OXIDOREDUCTASE HTATIP2"/>
    <property type="match status" value="1"/>
</dbReference>
<gene>
    <name evidence="1" type="ORF">ACFPOE_21580</name>
</gene>
<accession>A0ABW0NJI4</accession>
<keyword evidence="2" id="KW-1185">Reference proteome</keyword>
<dbReference type="Gene3D" id="3.40.50.720">
    <property type="entry name" value="NAD(P)-binding Rossmann-like Domain"/>
    <property type="match status" value="1"/>
</dbReference>
<evidence type="ECO:0000313" key="1">
    <source>
        <dbReference type="EMBL" id="MFC5500148.1"/>
    </source>
</evidence>
<protein>
    <recommendedName>
        <fullName evidence="3">Epimerase</fullName>
    </recommendedName>
</protein>
<comment type="caution">
    <text evidence="1">The sequence shown here is derived from an EMBL/GenBank/DDBJ whole genome shotgun (WGS) entry which is preliminary data.</text>
</comment>
<evidence type="ECO:0000313" key="2">
    <source>
        <dbReference type="Proteomes" id="UP001596037"/>
    </source>
</evidence>
<dbReference type="PANTHER" id="PTHR14097:SF8">
    <property type="entry name" value="NAD(P)-BINDING DOMAIN-CONTAINING PROTEIN"/>
    <property type="match status" value="1"/>
</dbReference>
<dbReference type="SUPFAM" id="SSF51735">
    <property type="entry name" value="NAD(P)-binding Rossmann-fold domains"/>
    <property type="match status" value="1"/>
</dbReference>
<name>A0ABW0NJI4_9BURK</name>
<dbReference type="RefSeq" id="WP_376852389.1">
    <property type="nucleotide sequence ID" value="NZ_JBHSMF010000010.1"/>
</dbReference>
<dbReference type="InterPro" id="IPR036291">
    <property type="entry name" value="NAD(P)-bd_dom_sf"/>
</dbReference>
<evidence type="ECO:0008006" key="3">
    <source>
        <dbReference type="Google" id="ProtNLM"/>
    </source>
</evidence>